<protein>
    <submittedName>
        <fullName evidence="1">Uncharacterized protein</fullName>
    </submittedName>
</protein>
<gene>
    <name evidence="1" type="ORF">O6H91_11G039100</name>
</gene>
<evidence type="ECO:0000313" key="2">
    <source>
        <dbReference type="Proteomes" id="UP001162992"/>
    </source>
</evidence>
<evidence type="ECO:0000313" key="1">
    <source>
        <dbReference type="EMBL" id="KAJ7538228.1"/>
    </source>
</evidence>
<proteinExistence type="predicted"/>
<accession>A0ACC2C853</accession>
<comment type="caution">
    <text evidence="1">The sequence shown here is derived from an EMBL/GenBank/DDBJ whole genome shotgun (WGS) entry which is preliminary data.</text>
</comment>
<reference evidence="2" key="1">
    <citation type="journal article" date="2024" name="Proc. Natl. Acad. Sci. U.S.A.">
        <title>Extraordinary preservation of gene collinearity over three hundred million years revealed in homosporous lycophytes.</title>
        <authorList>
            <person name="Li C."/>
            <person name="Wickell D."/>
            <person name="Kuo L.Y."/>
            <person name="Chen X."/>
            <person name="Nie B."/>
            <person name="Liao X."/>
            <person name="Peng D."/>
            <person name="Ji J."/>
            <person name="Jenkins J."/>
            <person name="Williams M."/>
            <person name="Shu S."/>
            <person name="Plott C."/>
            <person name="Barry K."/>
            <person name="Rajasekar S."/>
            <person name="Grimwood J."/>
            <person name="Han X."/>
            <person name="Sun S."/>
            <person name="Hou Z."/>
            <person name="He W."/>
            <person name="Dai G."/>
            <person name="Sun C."/>
            <person name="Schmutz J."/>
            <person name="Leebens-Mack J.H."/>
            <person name="Li F.W."/>
            <person name="Wang L."/>
        </authorList>
    </citation>
    <scope>NUCLEOTIDE SEQUENCE [LARGE SCALE GENOMIC DNA]</scope>
    <source>
        <strain evidence="2">cv. PW_Plant_1</strain>
    </source>
</reference>
<dbReference type="EMBL" id="CM055102">
    <property type="protein sequence ID" value="KAJ7538228.1"/>
    <property type="molecule type" value="Genomic_DNA"/>
</dbReference>
<dbReference type="Proteomes" id="UP001162992">
    <property type="component" value="Chromosome 11"/>
</dbReference>
<keyword evidence="2" id="KW-1185">Reference proteome</keyword>
<name>A0ACC2C853_DIPCM</name>
<sequence length="690" mass="75210">MRNASSIWFRAVLRVASLILVSIVIWNRFTSPGLSTSSDLNPNKSNIITQKHPYFRARSVLSIHEFSSYGKGSQTSNPRKRPLVILIEEKDDILTNGTKFLQGANATSDISIRPFNNDSDISSNSLTDLSACQAVREHIGFEDSCAFVRAHAQCRSGGVVEYADFFFCGCKNAPVLGYSLLAIWLMALFYMLGNTAADYFCPSLEKLSSLLHLPPTVAGVTLLPLGNGAPDVFASIAAFVGAGAGEVGLNSVLGGAVFVTSVVAGAVCLLVAGTSPRLDQRSFIRDVSFFLGTLLALFLILFLEQINLWGALAFVSIYVVYAITVAASECLKRKPHKLHWHVLEPVLGHTQAFSSSFTKEGDEDGWYSPLMDPESEHDPGLPETSLPQWMWVSHNAIFSHQAVPEKLETSRPLWGWTESQVTGYTFGMAIRKFFNILVEYPLILPRQLTIPIVEDDRWSRFFAVASVILAPILVAWVGSTGNGFSVRQSWSVYAVGLSFGVLFGLFAFFTTIPEHPPRRFLFPWVAGGFVMSIVWFYIIAKELVSALVGMGVIFEIDPAILGLTVLAWGNSIGDLMANLALASNGGDGVQIALSGCYAGPMFNTLLGLGISLVLASWHVYPAPFLIPKDVSIFHTLAFLVAGLLWSLFMLPKRQMQPTRVLGIGLLVVYGSFLSSRMAHALGLISIAGVF</sequence>
<organism evidence="1 2">
    <name type="scientific">Diphasiastrum complanatum</name>
    <name type="common">Issler's clubmoss</name>
    <name type="synonym">Lycopodium complanatum</name>
    <dbReference type="NCBI Taxonomy" id="34168"/>
    <lineage>
        <taxon>Eukaryota</taxon>
        <taxon>Viridiplantae</taxon>
        <taxon>Streptophyta</taxon>
        <taxon>Embryophyta</taxon>
        <taxon>Tracheophyta</taxon>
        <taxon>Lycopodiopsida</taxon>
        <taxon>Lycopodiales</taxon>
        <taxon>Lycopodiaceae</taxon>
        <taxon>Lycopodioideae</taxon>
        <taxon>Diphasiastrum</taxon>
    </lineage>
</organism>